<dbReference type="AlphaFoldDB" id="G2J7C0"/>
<organism evidence="1 2">
    <name type="scientific">Candidatus Glomeribacter gigasporarum BEG34</name>
    <dbReference type="NCBI Taxonomy" id="1070319"/>
    <lineage>
        <taxon>Bacteria</taxon>
        <taxon>Pseudomonadati</taxon>
        <taxon>Pseudomonadota</taxon>
        <taxon>Betaproteobacteria</taxon>
        <taxon>Burkholderiales</taxon>
        <taxon>Burkholderiaceae</taxon>
        <taxon>Candidatus Glomeribacter</taxon>
    </lineage>
</organism>
<evidence type="ECO:0000313" key="2">
    <source>
        <dbReference type="Proteomes" id="UP000054051"/>
    </source>
</evidence>
<name>G2J7C0_9BURK</name>
<gene>
    <name evidence="1" type="ORF">CAGGBEG34_110002</name>
</gene>
<dbReference type="RefSeq" id="WP_006681959.1">
    <property type="nucleotide sequence ID" value="NZ_CAFB01000022.1"/>
</dbReference>
<protein>
    <submittedName>
        <fullName evidence="1">Uncharacterized protein</fullName>
    </submittedName>
</protein>
<comment type="caution">
    <text evidence="1">The sequence shown here is derived from an EMBL/GenBank/DDBJ whole genome shotgun (WGS) entry which is preliminary data.</text>
</comment>
<proteinExistence type="predicted"/>
<keyword evidence="2" id="KW-1185">Reference proteome</keyword>
<dbReference type="EMBL" id="CAFB01000022">
    <property type="protein sequence ID" value="CCD28661.1"/>
    <property type="molecule type" value="Genomic_DNA"/>
</dbReference>
<evidence type="ECO:0000313" key="1">
    <source>
        <dbReference type="EMBL" id="CCD28661.1"/>
    </source>
</evidence>
<reference evidence="1 2" key="1">
    <citation type="submission" date="2011-08" db="EMBL/GenBank/DDBJ databases">
        <title>The genome of the obligate endobacterium of an arbuscular mycorrhizal fungus reveals an interphylum network of nutritional interactions.</title>
        <authorList>
            <person name="Ghignone S."/>
            <person name="Salvioli A."/>
            <person name="Anca I."/>
            <person name="Lumini E."/>
            <person name="Ortu G."/>
            <person name="Petiti L."/>
            <person name="Cruveiller S."/>
            <person name="Bianciotto V."/>
            <person name="Piffanelli P."/>
            <person name="Lanfranco L."/>
            <person name="Bonfante P."/>
        </authorList>
    </citation>
    <scope>NUCLEOTIDE SEQUENCE [LARGE SCALE GENOMIC DNA]</scope>
    <source>
        <strain evidence="1 2">BEG34</strain>
    </source>
</reference>
<dbReference type="Proteomes" id="UP000054051">
    <property type="component" value="Unassembled WGS sequence"/>
</dbReference>
<accession>G2J7C0</accession>
<sequence>MTKPSQNFDLRIRCDDRPLWFALRSLEQLAAQFPKNVRRFLGGLDTPSQLIRIDSDRSLAIGEGEFRLVLKPSDDLRMFLSALGTGDIQ</sequence>